<evidence type="ECO:0000313" key="4">
    <source>
        <dbReference type="Proteomes" id="UP001627284"/>
    </source>
</evidence>
<feature type="chain" id="PRO_5044815091" evidence="2">
    <location>
        <begin position="16"/>
        <end position="196"/>
    </location>
</feature>
<sequence>LILLFIFSFLSSLSLQPPSLPSPLLLSLRHPLLFLSSSLLRPTTPSPPFSLFRRGRQPLASIGSTPLFLSLSVFFSPLFPFETLAENQQAAAEANSGQQQIRSATALTSGARRAATRGQSSSSQTIAAPLPQASSVPADPFSARTREQQRQSHETPAARSCIFRTRRISTDPPSRFELEVQNNEELPRKDSIKQTF</sequence>
<feature type="region of interest" description="Disordered" evidence="1">
    <location>
        <begin position="106"/>
        <end position="196"/>
    </location>
</feature>
<name>A0ABD2QXQ2_9SOLN</name>
<feature type="non-terminal residue" evidence="3">
    <location>
        <position position="1"/>
    </location>
</feature>
<keyword evidence="4" id="KW-1185">Reference proteome</keyword>
<dbReference type="AlphaFoldDB" id="A0ABD2QXQ2"/>
<organism evidence="3 4">
    <name type="scientific">Solanum stoloniferum</name>
    <dbReference type="NCBI Taxonomy" id="62892"/>
    <lineage>
        <taxon>Eukaryota</taxon>
        <taxon>Viridiplantae</taxon>
        <taxon>Streptophyta</taxon>
        <taxon>Embryophyta</taxon>
        <taxon>Tracheophyta</taxon>
        <taxon>Spermatophyta</taxon>
        <taxon>Magnoliopsida</taxon>
        <taxon>eudicotyledons</taxon>
        <taxon>Gunneridae</taxon>
        <taxon>Pentapetalae</taxon>
        <taxon>asterids</taxon>
        <taxon>lamiids</taxon>
        <taxon>Solanales</taxon>
        <taxon>Solanaceae</taxon>
        <taxon>Solanoideae</taxon>
        <taxon>Solaneae</taxon>
        <taxon>Solanum</taxon>
    </lineage>
</organism>
<evidence type="ECO:0000313" key="3">
    <source>
        <dbReference type="EMBL" id="KAL3324200.1"/>
    </source>
</evidence>
<accession>A0ABD2QXQ2</accession>
<feature type="compositionally biased region" description="Polar residues" evidence="1">
    <location>
        <begin position="117"/>
        <end position="126"/>
    </location>
</feature>
<reference evidence="3 4" key="1">
    <citation type="submission" date="2024-05" db="EMBL/GenBank/DDBJ databases">
        <title>De novo assembly of an allotetraploid wild potato.</title>
        <authorList>
            <person name="Hosaka A.J."/>
        </authorList>
    </citation>
    <scope>NUCLEOTIDE SEQUENCE [LARGE SCALE GENOMIC DNA]</scope>
    <source>
        <tissue evidence="3">Young leaves</tissue>
    </source>
</reference>
<evidence type="ECO:0000256" key="2">
    <source>
        <dbReference type="SAM" id="SignalP"/>
    </source>
</evidence>
<comment type="caution">
    <text evidence="3">The sequence shown here is derived from an EMBL/GenBank/DDBJ whole genome shotgun (WGS) entry which is preliminary data.</text>
</comment>
<proteinExistence type="predicted"/>
<protein>
    <submittedName>
        <fullName evidence="3">Uncharacterized protein</fullName>
    </submittedName>
</protein>
<gene>
    <name evidence="3" type="ORF">AABB24_038402</name>
</gene>
<feature type="signal peptide" evidence="2">
    <location>
        <begin position="1"/>
        <end position="15"/>
    </location>
</feature>
<dbReference type="Proteomes" id="UP001627284">
    <property type="component" value="Unassembled WGS sequence"/>
</dbReference>
<feature type="compositionally biased region" description="Basic and acidic residues" evidence="1">
    <location>
        <begin position="144"/>
        <end position="153"/>
    </location>
</feature>
<feature type="compositionally biased region" description="Basic and acidic residues" evidence="1">
    <location>
        <begin position="185"/>
        <end position="196"/>
    </location>
</feature>
<dbReference type="EMBL" id="JBJKTR010000023">
    <property type="protein sequence ID" value="KAL3324200.1"/>
    <property type="molecule type" value="Genomic_DNA"/>
</dbReference>
<keyword evidence="2" id="KW-0732">Signal</keyword>
<evidence type="ECO:0000256" key="1">
    <source>
        <dbReference type="SAM" id="MobiDB-lite"/>
    </source>
</evidence>